<dbReference type="Proteomes" id="UP001150581">
    <property type="component" value="Unassembled WGS sequence"/>
</dbReference>
<accession>A0ACC1IIZ1</accession>
<organism evidence="1 2">
    <name type="scientific">Kickxella alabastrina</name>
    <dbReference type="NCBI Taxonomy" id="61397"/>
    <lineage>
        <taxon>Eukaryota</taxon>
        <taxon>Fungi</taxon>
        <taxon>Fungi incertae sedis</taxon>
        <taxon>Zoopagomycota</taxon>
        <taxon>Kickxellomycotina</taxon>
        <taxon>Kickxellomycetes</taxon>
        <taxon>Kickxellales</taxon>
        <taxon>Kickxellaceae</taxon>
        <taxon>Kickxella</taxon>
    </lineage>
</organism>
<reference evidence="1" key="1">
    <citation type="submission" date="2022-07" db="EMBL/GenBank/DDBJ databases">
        <title>Phylogenomic reconstructions and comparative analyses of Kickxellomycotina fungi.</title>
        <authorList>
            <person name="Reynolds N.K."/>
            <person name="Stajich J.E."/>
            <person name="Barry K."/>
            <person name="Grigoriev I.V."/>
            <person name="Crous P."/>
            <person name="Smith M.E."/>
        </authorList>
    </citation>
    <scope>NUCLEOTIDE SEQUENCE</scope>
    <source>
        <strain evidence="1">Benny 63K</strain>
    </source>
</reference>
<name>A0ACC1IIZ1_9FUNG</name>
<sequence>AALPSPQNAQSVVRIGHADPTASALEVISAEESSIPEEESSDIEESSIVEDDVESSEDIELSEDKNDVPADDGTSTIFVSGEVKTILSETSEKSSESSSSGAESFRGISSVVTLAVAGAVW</sequence>
<protein>
    <submittedName>
        <fullName evidence="1">Uncharacterized protein</fullName>
    </submittedName>
</protein>
<dbReference type="EMBL" id="JANBPG010001124">
    <property type="protein sequence ID" value="KAJ1891645.1"/>
    <property type="molecule type" value="Genomic_DNA"/>
</dbReference>
<evidence type="ECO:0000313" key="2">
    <source>
        <dbReference type="Proteomes" id="UP001150581"/>
    </source>
</evidence>
<comment type="caution">
    <text evidence="1">The sequence shown here is derived from an EMBL/GenBank/DDBJ whole genome shotgun (WGS) entry which is preliminary data.</text>
</comment>
<feature type="non-terminal residue" evidence="1">
    <location>
        <position position="1"/>
    </location>
</feature>
<keyword evidence="2" id="KW-1185">Reference proteome</keyword>
<proteinExistence type="predicted"/>
<evidence type="ECO:0000313" key="1">
    <source>
        <dbReference type="EMBL" id="KAJ1891645.1"/>
    </source>
</evidence>
<gene>
    <name evidence="1" type="ORF">LPJ66_006805</name>
</gene>